<name>A0AAP0RLS8_LIQFO</name>
<dbReference type="AlphaFoldDB" id="A0AAP0RLS8"/>
<evidence type="ECO:0000313" key="3">
    <source>
        <dbReference type="EMBL" id="KAK9279332.1"/>
    </source>
</evidence>
<accession>A0AAP0RLS8</accession>
<evidence type="ECO:0000256" key="1">
    <source>
        <dbReference type="SAM" id="MobiDB-lite"/>
    </source>
</evidence>
<keyword evidence="2" id="KW-0812">Transmembrane</keyword>
<feature type="region of interest" description="Disordered" evidence="1">
    <location>
        <begin position="91"/>
        <end position="182"/>
    </location>
</feature>
<dbReference type="Proteomes" id="UP001415857">
    <property type="component" value="Unassembled WGS sequence"/>
</dbReference>
<keyword evidence="2" id="KW-1133">Transmembrane helix</keyword>
<evidence type="ECO:0000256" key="2">
    <source>
        <dbReference type="SAM" id="Phobius"/>
    </source>
</evidence>
<keyword evidence="2" id="KW-0472">Membrane</keyword>
<comment type="caution">
    <text evidence="3">The sequence shown here is derived from an EMBL/GenBank/DDBJ whole genome shotgun (WGS) entry which is preliminary data.</text>
</comment>
<gene>
    <name evidence="3" type="ORF">L1049_013011</name>
</gene>
<proteinExistence type="predicted"/>
<keyword evidence="4" id="KW-1185">Reference proteome</keyword>
<dbReference type="EMBL" id="JBBPBK010000008">
    <property type="protein sequence ID" value="KAK9279332.1"/>
    <property type="molecule type" value="Genomic_DNA"/>
</dbReference>
<feature type="compositionally biased region" description="Polar residues" evidence="1">
    <location>
        <begin position="117"/>
        <end position="126"/>
    </location>
</feature>
<organism evidence="3 4">
    <name type="scientific">Liquidambar formosana</name>
    <name type="common">Formosan gum</name>
    <dbReference type="NCBI Taxonomy" id="63359"/>
    <lineage>
        <taxon>Eukaryota</taxon>
        <taxon>Viridiplantae</taxon>
        <taxon>Streptophyta</taxon>
        <taxon>Embryophyta</taxon>
        <taxon>Tracheophyta</taxon>
        <taxon>Spermatophyta</taxon>
        <taxon>Magnoliopsida</taxon>
        <taxon>eudicotyledons</taxon>
        <taxon>Gunneridae</taxon>
        <taxon>Pentapetalae</taxon>
        <taxon>Saxifragales</taxon>
        <taxon>Altingiaceae</taxon>
        <taxon>Liquidambar</taxon>
    </lineage>
</organism>
<protein>
    <submittedName>
        <fullName evidence="3">Uncharacterized protein</fullName>
    </submittedName>
</protein>
<reference evidence="3 4" key="1">
    <citation type="journal article" date="2024" name="Plant J.">
        <title>Genome sequences and population genomics reveal climatic adaptation and genomic divergence between two closely related sweetgum species.</title>
        <authorList>
            <person name="Xu W.Q."/>
            <person name="Ren C.Q."/>
            <person name="Zhang X.Y."/>
            <person name="Comes H.P."/>
            <person name="Liu X.H."/>
            <person name="Li Y.G."/>
            <person name="Kettle C.J."/>
            <person name="Jalonen R."/>
            <person name="Gaisberger H."/>
            <person name="Ma Y.Z."/>
            <person name="Qiu Y.X."/>
        </authorList>
    </citation>
    <scope>NUCLEOTIDE SEQUENCE [LARGE SCALE GENOMIC DNA]</scope>
    <source>
        <strain evidence="3">Hangzhou</strain>
    </source>
</reference>
<sequence length="200" mass="22408">MMEREKTDTTYSNTILHPIYTIHHSYCIYMFTFSLLLLEERGLSTLASSPSEGFPCSISLSFHCIHIYLGRFLSPLHDVSRFGDCKMSTVDNPHIADTESEDRRRPRRQRRRRNPSVARSSDQGTEGSLCFSDSDEQSRHSPFGSTAGGSCDDECRFSGESVSQIEGVSDPDRNSLSSDVDLESGILEVKVRLAEGGKRM</sequence>
<feature type="transmembrane region" description="Helical" evidence="2">
    <location>
        <begin position="20"/>
        <end position="38"/>
    </location>
</feature>
<feature type="compositionally biased region" description="Basic and acidic residues" evidence="1">
    <location>
        <begin position="94"/>
        <end position="104"/>
    </location>
</feature>
<evidence type="ECO:0000313" key="4">
    <source>
        <dbReference type="Proteomes" id="UP001415857"/>
    </source>
</evidence>
<feature type="compositionally biased region" description="Basic residues" evidence="1">
    <location>
        <begin position="105"/>
        <end position="114"/>
    </location>
</feature>